<feature type="domain" description="FlgD/Vpr Ig-like" evidence="6">
    <location>
        <begin position="118"/>
        <end position="192"/>
    </location>
</feature>
<dbReference type="InterPro" id="IPR025965">
    <property type="entry name" value="FlgD/Vpr_Ig-like"/>
</dbReference>
<dbReference type="Gene3D" id="2.30.30.910">
    <property type="match status" value="1"/>
</dbReference>
<evidence type="ECO:0000259" key="6">
    <source>
        <dbReference type="Pfam" id="PF13860"/>
    </source>
</evidence>
<comment type="function">
    <text evidence="4 5">Required for flagellar hook formation. May act as a scaffolding protein.</text>
</comment>
<keyword evidence="8" id="KW-0969">Cilium</keyword>
<evidence type="ECO:0000256" key="2">
    <source>
        <dbReference type="ARBA" id="ARBA00016013"/>
    </source>
</evidence>
<keyword evidence="3 5" id="KW-1005">Bacterial flagellum biogenesis</keyword>
<dbReference type="InterPro" id="IPR005648">
    <property type="entry name" value="FlgD"/>
</dbReference>
<evidence type="ECO:0000256" key="1">
    <source>
        <dbReference type="ARBA" id="ARBA00010577"/>
    </source>
</evidence>
<keyword evidence="8" id="KW-0966">Cell projection</keyword>
<dbReference type="Gene3D" id="2.60.40.4070">
    <property type="match status" value="1"/>
</dbReference>
<reference evidence="8" key="1">
    <citation type="submission" date="2023-07" db="EMBL/GenBank/DDBJ databases">
        <title>Gilvimarinus algae sp. nov., isolated from the surface of Kelp.</title>
        <authorList>
            <person name="Sun Y.Y."/>
            <person name="Gong Y."/>
            <person name="Du Z.J."/>
        </authorList>
    </citation>
    <scope>NUCLEOTIDE SEQUENCE</scope>
    <source>
        <strain evidence="8">SDUM040014</strain>
    </source>
</reference>
<evidence type="ECO:0000313" key="9">
    <source>
        <dbReference type="Proteomes" id="UP001168380"/>
    </source>
</evidence>
<organism evidence="8 9">
    <name type="scientific">Gilvimarinus algae</name>
    <dbReference type="NCBI Taxonomy" id="3058037"/>
    <lineage>
        <taxon>Bacteria</taxon>
        <taxon>Pseudomonadati</taxon>
        <taxon>Pseudomonadota</taxon>
        <taxon>Gammaproteobacteria</taxon>
        <taxon>Cellvibrionales</taxon>
        <taxon>Cellvibrionaceae</taxon>
        <taxon>Gilvimarinus</taxon>
    </lineage>
</organism>
<gene>
    <name evidence="8" type="ORF">QWI16_10570</name>
</gene>
<name>A0ABT8TIW3_9GAMM</name>
<evidence type="ECO:0000256" key="5">
    <source>
        <dbReference type="RuleBase" id="RU362076"/>
    </source>
</evidence>
<keyword evidence="9" id="KW-1185">Reference proteome</keyword>
<dbReference type="Pfam" id="PF13861">
    <property type="entry name" value="FLgD_tudor"/>
    <property type="match status" value="1"/>
</dbReference>
<dbReference type="Pfam" id="PF03963">
    <property type="entry name" value="FlgD"/>
    <property type="match status" value="1"/>
</dbReference>
<accession>A0ABT8TIW3</accession>
<proteinExistence type="inferred from homology"/>
<dbReference type="Proteomes" id="UP001168380">
    <property type="component" value="Unassembled WGS sequence"/>
</dbReference>
<dbReference type="EMBL" id="JAULRT010000052">
    <property type="protein sequence ID" value="MDO3382616.1"/>
    <property type="molecule type" value="Genomic_DNA"/>
</dbReference>
<evidence type="ECO:0000256" key="3">
    <source>
        <dbReference type="ARBA" id="ARBA00022795"/>
    </source>
</evidence>
<protein>
    <recommendedName>
        <fullName evidence="2 5">Basal-body rod modification protein FlgD</fullName>
    </recommendedName>
</protein>
<evidence type="ECO:0000259" key="7">
    <source>
        <dbReference type="Pfam" id="PF13861"/>
    </source>
</evidence>
<comment type="similarity">
    <text evidence="1 5">Belongs to the FlgD family.</text>
</comment>
<evidence type="ECO:0000256" key="4">
    <source>
        <dbReference type="ARBA" id="ARBA00024746"/>
    </source>
</evidence>
<comment type="caution">
    <text evidence="8">The sequence shown here is derived from an EMBL/GenBank/DDBJ whole genome shotgun (WGS) entry which is preliminary data.</text>
</comment>
<evidence type="ECO:0000313" key="8">
    <source>
        <dbReference type="EMBL" id="MDO3382616.1"/>
    </source>
</evidence>
<dbReference type="Pfam" id="PF13860">
    <property type="entry name" value="FlgD_ig"/>
    <property type="match status" value="1"/>
</dbReference>
<keyword evidence="8" id="KW-0282">Flagellum</keyword>
<dbReference type="RefSeq" id="WP_302712966.1">
    <property type="nucleotide sequence ID" value="NZ_JAULRT010000052.1"/>
</dbReference>
<feature type="domain" description="FlgD Tudor-like" evidence="7">
    <location>
        <begin position="90"/>
        <end position="236"/>
    </location>
</feature>
<dbReference type="InterPro" id="IPR025963">
    <property type="entry name" value="FLgD_Tudor"/>
</dbReference>
<sequence length="239" mass="25507">MTTQVSNDGNAAANILSNFSISNKEPEKKSNELGQSAFLELMITQMNNQDPLNPQENTDFIAQLAQFSSVEGLERLNSQFESFSGSFMSNQALQASSLVGRSVSVPTDTTMLTPGGIVAGSVQLEQTTSKMSVSIYDDAGSLVGSVPLGLQEEGEVVFRWDGQFMEVNGELLDWSAGEEPLPPGEYRFEVNALIDGQSEQLDTSLSANVNSVTLGNNGEIILNLAGVGAVNIGDITQFN</sequence>